<sequence length="188" mass="21650">MLNEDKPVASGIIWLSDGQFHRGRIDIFHVDVPFPMSPKPISRLDVGHDNSGVAPGWFLEQVWKRKLDTGSSSWQDGEPRTSSSKRRSPHSAEIRFWFTVRPFQAVFEANFFSEMQSQIVVNCSLIGIEQTFVCNQWLSKDEGDHLIERSLVEDVSQRKIRQKSKRSTNTHWYIVIQSSLFTINRGTV</sequence>
<dbReference type="AlphaFoldDB" id="A0A3S5B146"/>
<gene>
    <name evidence="1" type="ORF">PXEA_LOCUS27095</name>
</gene>
<accession>A0A3S5B146</accession>
<comment type="caution">
    <text evidence="1">The sequence shown here is derived from an EMBL/GenBank/DDBJ whole genome shotgun (WGS) entry which is preliminary data.</text>
</comment>
<keyword evidence="2" id="KW-1185">Reference proteome</keyword>
<dbReference type="InterPro" id="IPR052970">
    <property type="entry name" value="Inner_ear_hair_cell_LOXHD"/>
</dbReference>
<evidence type="ECO:0000313" key="1">
    <source>
        <dbReference type="EMBL" id="VEL33655.1"/>
    </source>
</evidence>
<dbReference type="Gene3D" id="2.60.60.20">
    <property type="entry name" value="PLAT/LH2 domain"/>
    <property type="match status" value="1"/>
</dbReference>
<dbReference type="PANTHER" id="PTHR45901">
    <property type="entry name" value="PROTEIN CBG12474"/>
    <property type="match status" value="1"/>
</dbReference>
<dbReference type="Proteomes" id="UP000784294">
    <property type="component" value="Unassembled WGS sequence"/>
</dbReference>
<evidence type="ECO:0000313" key="2">
    <source>
        <dbReference type="Proteomes" id="UP000784294"/>
    </source>
</evidence>
<protein>
    <submittedName>
        <fullName evidence="1">Uncharacterized protein</fullName>
    </submittedName>
</protein>
<dbReference type="OrthoDB" id="2121937at2759"/>
<dbReference type="SUPFAM" id="SSF49723">
    <property type="entry name" value="Lipase/lipooxygenase domain (PLAT/LH2 domain)"/>
    <property type="match status" value="1"/>
</dbReference>
<dbReference type="PANTHER" id="PTHR45901:SF3">
    <property type="entry name" value="LIPOXYGENASE HOMOLOGY DOMAIN-CONTAINING PROTEIN 1"/>
    <property type="match status" value="1"/>
</dbReference>
<dbReference type="EMBL" id="CAAALY010246167">
    <property type="protein sequence ID" value="VEL33655.1"/>
    <property type="molecule type" value="Genomic_DNA"/>
</dbReference>
<reference evidence="1" key="1">
    <citation type="submission" date="2018-11" db="EMBL/GenBank/DDBJ databases">
        <authorList>
            <consortium name="Pathogen Informatics"/>
        </authorList>
    </citation>
    <scope>NUCLEOTIDE SEQUENCE</scope>
</reference>
<name>A0A3S5B146_9PLAT</name>
<proteinExistence type="predicted"/>
<dbReference type="InterPro" id="IPR036392">
    <property type="entry name" value="PLAT/LH2_dom_sf"/>
</dbReference>
<organism evidence="1 2">
    <name type="scientific">Protopolystoma xenopodis</name>
    <dbReference type="NCBI Taxonomy" id="117903"/>
    <lineage>
        <taxon>Eukaryota</taxon>
        <taxon>Metazoa</taxon>
        <taxon>Spiralia</taxon>
        <taxon>Lophotrochozoa</taxon>
        <taxon>Platyhelminthes</taxon>
        <taxon>Monogenea</taxon>
        <taxon>Polyopisthocotylea</taxon>
        <taxon>Polystomatidea</taxon>
        <taxon>Polystomatidae</taxon>
        <taxon>Protopolystoma</taxon>
    </lineage>
</organism>